<dbReference type="Gene3D" id="3.40.50.1000">
    <property type="entry name" value="HAD superfamily/HAD-like"/>
    <property type="match status" value="1"/>
</dbReference>
<dbReference type="SFLD" id="SFLDG01135">
    <property type="entry name" value="C1.5.6:_HAD__Beta-PGM__Phospha"/>
    <property type="match status" value="1"/>
</dbReference>
<dbReference type="InterPro" id="IPR051806">
    <property type="entry name" value="HAD-like_SPP"/>
</dbReference>
<evidence type="ECO:0000256" key="1">
    <source>
        <dbReference type="ARBA" id="ARBA00006171"/>
    </source>
</evidence>
<dbReference type="NCBIfam" id="TIGR02009">
    <property type="entry name" value="PGMB-YQAB-SF"/>
    <property type="match status" value="1"/>
</dbReference>
<dbReference type="Proteomes" id="UP001155587">
    <property type="component" value="Unassembled WGS sequence"/>
</dbReference>
<dbReference type="NCBIfam" id="TIGR01509">
    <property type="entry name" value="HAD-SF-IA-v3"/>
    <property type="match status" value="1"/>
</dbReference>
<evidence type="ECO:0000313" key="3">
    <source>
        <dbReference type="Proteomes" id="UP001155587"/>
    </source>
</evidence>
<keyword evidence="3" id="KW-1185">Reference proteome</keyword>
<gene>
    <name evidence="2" type="ORF">MD535_05755</name>
</gene>
<dbReference type="SFLD" id="SFLDG01129">
    <property type="entry name" value="C1.5:_HAD__Beta-PGM__Phosphata"/>
    <property type="match status" value="1"/>
</dbReference>
<evidence type="ECO:0000313" key="2">
    <source>
        <dbReference type="EMBL" id="MCW8345522.1"/>
    </source>
</evidence>
<comment type="caution">
    <text evidence="2">The sequence shown here is derived from an EMBL/GenBank/DDBJ whole genome shotgun (WGS) entry which is preliminary data.</text>
</comment>
<organism evidence="2 3">
    <name type="scientific">Vibrio qingdaonensis</name>
    <dbReference type="NCBI Taxonomy" id="2829491"/>
    <lineage>
        <taxon>Bacteria</taxon>
        <taxon>Pseudomonadati</taxon>
        <taxon>Pseudomonadota</taxon>
        <taxon>Gammaproteobacteria</taxon>
        <taxon>Vibrionales</taxon>
        <taxon>Vibrionaceae</taxon>
        <taxon>Vibrio</taxon>
    </lineage>
</organism>
<name>A0A9X3CL92_9VIBR</name>
<dbReference type="InterPro" id="IPR023214">
    <property type="entry name" value="HAD_sf"/>
</dbReference>
<dbReference type="Pfam" id="PF00702">
    <property type="entry name" value="Hydrolase"/>
    <property type="match status" value="1"/>
</dbReference>
<dbReference type="Gene3D" id="1.10.150.240">
    <property type="entry name" value="Putative phosphatase, domain 2"/>
    <property type="match status" value="1"/>
</dbReference>
<proteinExistence type="inferred from homology"/>
<keyword evidence="2" id="KW-0378">Hydrolase</keyword>
<dbReference type="GO" id="GO:0050308">
    <property type="term" value="F:sugar-phosphatase activity"/>
    <property type="evidence" value="ECO:0007669"/>
    <property type="project" value="TreeGrafter"/>
</dbReference>
<sequence length="200" mass="21977">MLNLEHYQAIIFDMDGTLLDTMPSHLDAWRLTAEHYGLPFDKRWIHSMGGMPSVKIAAVVLKHAGSDVSPQTVANFKLKTFKAMPINAKPIPHTLSVMEAYLGRKPMAIGTGSIRESAKRLLEHAGLLEHFDCLVTSDDVAQHKPNPDTFLIAAQLMQAKPKHCIVFEDTMLGLQAAHAGGMDCYLVTSGGFEFHPAAKN</sequence>
<dbReference type="InterPro" id="IPR023198">
    <property type="entry name" value="PGP-like_dom2"/>
</dbReference>
<dbReference type="CDD" id="cd07505">
    <property type="entry name" value="HAD_BPGM-like"/>
    <property type="match status" value="1"/>
</dbReference>
<accession>A0A9X3CL92</accession>
<dbReference type="InterPro" id="IPR006439">
    <property type="entry name" value="HAD-SF_hydro_IA"/>
</dbReference>
<dbReference type="RefSeq" id="WP_265673934.1">
    <property type="nucleotide sequence ID" value="NZ_JAKRRY010000005.1"/>
</dbReference>
<dbReference type="SFLD" id="SFLDS00003">
    <property type="entry name" value="Haloacid_Dehalogenase"/>
    <property type="match status" value="1"/>
</dbReference>
<dbReference type="PANTHER" id="PTHR43481:SF4">
    <property type="entry name" value="GLYCEROL-1-PHOSPHATE PHOSPHOHYDROLASE 1-RELATED"/>
    <property type="match status" value="1"/>
</dbReference>
<protein>
    <submittedName>
        <fullName evidence="2">Beta-phosphoglucomutase family hydrolase</fullName>
    </submittedName>
</protein>
<dbReference type="InterPro" id="IPR036412">
    <property type="entry name" value="HAD-like_sf"/>
</dbReference>
<dbReference type="InterPro" id="IPR010976">
    <property type="entry name" value="B-phosphoglucomutase_hydrolase"/>
</dbReference>
<comment type="similarity">
    <text evidence="1">Belongs to the HAD-like hydrolase superfamily. CbbY/CbbZ/Gph/YieH family.</text>
</comment>
<dbReference type="AlphaFoldDB" id="A0A9X3CL92"/>
<dbReference type="PANTHER" id="PTHR43481">
    <property type="entry name" value="FRUCTOSE-1-PHOSPHATE PHOSPHATASE"/>
    <property type="match status" value="1"/>
</dbReference>
<dbReference type="PRINTS" id="PR00413">
    <property type="entry name" value="HADHALOGNASE"/>
</dbReference>
<reference evidence="2" key="1">
    <citation type="submission" date="2022-02" db="EMBL/GenBank/DDBJ databases">
        <title>Vibrio sp. nov, a new bacterium isolated from seawater.</title>
        <authorList>
            <person name="Yuan Y."/>
        </authorList>
    </citation>
    <scope>NUCLEOTIDE SEQUENCE</scope>
    <source>
        <strain evidence="2">ZSDZ65</strain>
    </source>
</reference>
<dbReference type="SUPFAM" id="SSF56784">
    <property type="entry name" value="HAD-like"/>
    <property type="match status" value="1"/>
</dbReference>
<dbReference type="EMBL" id="JAKRRY010000005">
    <property type="protein sequence ID" value="MCW8345522.1"/>
    <property type="molecule type" value="Genomic_DNA"/>
</dbReference>